<reference evidence="3 4" key="1">
    <citation type="submission" date="2020-04" db="EMBL/GenBank/DDBJ databases">
        <title>Knoellia sp. isolate from air conditioner.</title>
        <authorList>
            <person name="Chea S."/>
            <person name="Kim D.-U."/>
        </authorList>
    </citation>
    <scope>NUCLEOTIDE SEQUENCE [LARGE SCALE GENOMIC DNA]</scope>
    <source>
        <strain evidence="3 4">DB2414S</strain>
    </source>
</reference>
<dbReference type="InterPro" id="IPR003615">
    <property type="entry name" value="HNH_nuc"/>
</dbReference>
<dbReference type="Proteomes" id="UP000588586">
    <property type="component" value="Unassembled WGS sequence"/>
</dbReference>
<dbReference type="InterPro" id="IPR002711">
    <property type="entry name" value="HNH"/>
</dbReference>
<dbReference type="Gene3D" id="1.10.30.50">
    <property type="match status" value="1"/>
</dbReference>
<accession>A0A849H5S1</accession>
<sequence length="102" mass="11933">MSTSRTGTAQWKRLRTRLLRARDHTCHWCGRALRQTAARGEVDAIEIDHVLPVATHPQLEFDESNLVLACYGCNRSKGKRSTVREQPRPTTEPRRYETWRTW</sequence>
<dbReference type="GO" id="GO:0003676">
    <property type="term" value="F:nucleic acid binding"/>
    <property type="evidence" value="ECO:0007669"/>
    <property type="project" value="InterPro"/>
</dbReference>
<comment type="caution">
    <text evidence="3">The sequence shown here is derived from an EMBL/GenBank/DDBJ whole genome shotgun (WGS) entry which is preliminary data.</text>
</comment>
<dbReference type="GO" id="GO:0004519">
    <property type="term" value="F:endonuclease activity"/>
    <property type="evidence" value="ECO:0007669"/>
    <property type="project" value="InterPro"/>
</dbReference>
<keyword evidence="4" id="KW-1185">Reference proteome</keyword>
<name>A0A849H5S1_9MICO</name>
<dbReference type="EMBL" id="JABEPQ010000001">
    <property type="protein sequence ID" value="NNM45140.1"/>
    <property type="molecule type" value="Genomic_DNA"/>
</dbReference>
<gene>
    <name evidence="3" type="ORF">HJG52_03855</name>
</gene>
<feature type="region of interest" description="Disordered" evidence="1">
    <location>
        <begin position="78"/>
        <end position="102"/>
    </location>
</feature>
<proteinExistence type="predicted"/>
<evidence type="ECO:0000313" key="4">
    <source>
        <dbReference type="Proteomes" id="UP000588586"/>
    </source>
</evidence>
<dbReference type="SMART" id="SM00507">
    <property type="entry name" value="HNHc"/>
    <property type="match status" value="1"/>
</dbReference>
<organism evidence="3 4">
    <name type="scientific">Knoellia koreensis</name>
    <dbReference type="NCBI Taxonomy" id="2730921"/>
    <lineage>
        <taxon>Bacteria</taxon>
        <taxon>Bacillati</taxon>
        <taxon>Actinomycetota</taxon>
        <taxon>Actinomycetes</taxon>
        <taxon>Micrococcales</taxon>
        <taxon>Intrasporangiaceae</taxon>
        <taxon>Knoellia</taxon>
    </lineage>
</organism>
<protein>
    <recommendedName>
        <fullName evidence="2">HNH nuclease domain-containing protein</fullName>
    </recommendedName>
</protein>
<dbReference type="Pfam" id="PF01844">
    <property type="entry name" value="HNH"/>
    <property type="match status" value="1"/>
</dbReference>
<dbReference type="AlphaFoldDB" id="A0A849H5S1"/>
<evidence type="ECO:0000256" key="1">
    <source>
        <dbReference type="SAM" id="MobiDB-lite"/>
    </source>
</evidence>
<evidence type="ECO:0000313" key="3">
    <source>
        <dbReference type="EMBL" id="NNM45140.1"/>
    </source>
</evidence>
<evidence type="ECO:0000259" key="2">
    <source>
        <dbReference type="SMART" id="SM00507"/>
    </source>
</evidence>
<dbReference type="GO" id="GO:0008270">
    <property type="term" value="F:zinc ion binding"/>
    <property type="evidence" value="ECO:0007669"/>
    <property type="project" value="InterPro"/>
</dbReference>
<dbReference type="CDD" id="cd00085">
    <property type="entry name" value="HNHc"/>
    <property type="match status" value="1"/>
</dbReference>
<dbReference type="RefSeq" id="WP_171242204.1">
    <property type="nucleotide sequence ID" value="NZ_JABEPQ010000001.1"/>
</dbReference>
<feature type="domain" description="HNH nuclease" evidence="2">
    <location>
        <begin position="14"/>
        <end position="75"/>
    </location>
</feature>
<feature type="compositionally biased region" description="Basic and acidic residues" evidence="1">
    <location>
        <begin position="82"/>
        <end position="102"/>
    </location>
</feature>